<dbReference type="PROSITE" id="PS00108">
    <property type="entry name" value="PROTEIN_KINASE_ST"/>
    <property type="match status" value="1"/>
</dbReference>
<dbReference type="PANTHER" id="PTHR27005">
    <property type="entry name" value="WALL-ASSOCIATED RECEPTOR KINASE-LIKE 21"/>
    <property type="match status" value="1"/>
</dbReference>
<dbReference type="Pfam" id="PF13947">
    <property type="entry name" value="GUB_WAK_bind"/>
    <property type="match status" value="1"/>
</dbReference>
<evidence type="ECO:0000256" key="3">
    <source>
        <dbReference type="ARBA" id="ARBA00022679"/>
    </source>
</evidence>
<keyword evidence="4 15" id="KW-0812">Transmembrane</keyword>
<dbReference type="InterPro" id="IPR011009">
    <property type="entry name" value="Kinase-like_dom_sf"/>
</dbReference>
<dbReference type="GO" id="GO:0016020">
    <property type="term" value="C:membrane"/>
    <property type="evidence" value="ECO:0007669"/>
    <property type="project" value="UniProtKB-SubCell"/>
</dbReference>
<protein>
    <recommendedName>
        <fullName evidence="16">Protein kinase domain-containing protein</fullName>
    </recommendedName>
</protein>
<dbReference type="Gene3D" id="1.10.510.10">
    <property type="entry name" value="Transferase(Phosphotransferase) domain 1"/>
    <property type="match status" value="1"/>
</dbReference>
<dbReference type="Proteomes" id="UP001497457">
    <property type="component" value="Chromosome 21rd"/>
</dbReference>
<proteinExistence type="predicted"/>
<comment type="subcellular location">
    <subcellularLocation>
        <location evidence="1">Membrane</location>
        <topology evidence="1">Single-pass type I membrane protein</topology>
    </subcellularLocation>
</comment>
<evidence type="ECO:0000256" key="9">
    <source>
        <dbReference type="ARBA" id="ARBA00022989"/>
    </source>
</evidence>
<keyword evidence="6 13" id="KW-0547">Nucleotide-binding</keyword>
<evidence type="ECO:0000256" key="8">
    <source>
        <dbReference type="ARBA" id="ARBA00022840"/>
    </source>
</evidence>
<feature type="transmembrane region" description="Helical" evidence="15">
    <location>
        <begin position="409"/>
        <end position="432"/>
    </location>
</feature>
<dbReference type="AlphaFoldDB" id="A0ABC9AQ04"/>
<dbReference type="InterPro" id="IPR025287">
    <property type="entry name" value="WAK_GUB"/>
</dbReference>
<evidence type="ECO:0000256" key="6">
    <source>
        <dbReference type="ARBA" id="ARBA00022741"/>
    </source>
</evidence>
<evidence type="ECO:0000259" key="16">
    <source>
        <dbReference type="PROSITE" id="PS50011"/>
    </source>
</evidence>
<keyword evidence="18" id="KW-1185">Reference proteome</keyword>
<dbReference type="PROSITE" id="PS50011">
    <property type="entry name" value="PROTEIN_KINASE_DOM"/>
    <property type="match status" value="1"/>
</dbReference>
<feature type="binding site" evidence="13">
    <location>
        <position position="513"/>
    </location>
    <ligand>
        <name>ATP</name>
        <dbReference type="ChEBI" id="CHEBI:30616"/>
    </ligand>
</feature>
<evidence type="ECO:0000256" key="15">
    <source>
        <dbReference type="SAM" id="Phobius"/>
    </source>
</evidence>
<feature type="region of interest" description="Disordered" evidence="14">
    <location>
        <begin position="732"/>
        <end position="753"/>
    </location>
</feature>
<dbReference type="InterPro" id="IPR001881">
    <property type="entry name" value="EGF-like_Ca-bd_dom"/>
</dbReference>
<organism evidence="17 18">
    <name type="scientific">Urochloa decumbens</name>
    <dbReference type="NCBI Taxonomy" id="240449"/>
    <lineage>
        <taxon>Eukaryota</taxon>
        <taxon>Viridiplantae</taxon>
        <taxon>Streptophyta</taxon>
        <taxon>Embryophyta</taxon>
        <taxon>Tracheophyta</taxon>
        <taxon>Spermatophyta</taxon>
        <taxon>Magnoliopsida</taxon>
        <taxon>Liliopsida</taxon>
        <taxon>Poales</taxon>
        <taxon>Poaceae</taxon>
        <taxon>PACMAD clade</taxon>
        <taxon>Panicoideae</taxon>
        <taxon>Panicodae</taxon>
        <taxon>Paniceae</taxon>
        <taxon>Melinidinae</taxon>
        <taxon>Urochloa</taxon>
    </lineage>
</organism>
<sequence>MMLHNHCRRLSSGASLSPPAAVVTVLVMVMLHRLWTAGVAAAPPLGALGLPGCPTSCGDVTVPYPFGISANCSLPWFNLTCNRSQDPPRLLLGDGDSSFQVTDIFLHNASMRILSDAVVNLTSKWQSARGVSSTAIAATGQWPYALSYHCNKLFAVGCGILATLLRRNDTQVITGCASFCAMDGSRNKAIWGPAADGSNGCHPCTGNGCCKASIPLYSGASMGLCKLCDRTGPPTIMGPKISKPPFTVLNWASRFAGTRLLYYPSYDVRFKKLDPLGHNPVELLLSKMVFISEHSRINEVWCQIFRWTYARIRPGTPSPPQPMVPVMLEWVMASAPPAQPGEVADNTSRCLTVGASSACKSSDGCQDPHNHNCYGECINKPGTYECRCPRGFRGNSSMINGCVKISEGLSIALGVGSGAIVLFIVVSTTFIISKVKERRKKRLRQRFFKQNRGQLLQQLVCQNADIAERMIITLEELEKATNNFDKSRELGGGGHGTIYKGILSSQHVVAIKKSKIVIQREIDEFINEVAILSQVNHRNIVNLHGCCLETEVPLLVYEMRIAVETARALTYLHSLVSKPIIHRDVKSPNILLDDNLIVKLSDFGASRYIPIDQDEVQTSVRGTLGYLDPMYSSTGLLTEKSDVYSFGVLLIELLTRKKPDSYRTSQGFGLVNHFVSLLSEDNLVQILDPQVYEGDGEVIDISLLAAICVKFRSDDRPTMRQVEMTLESIQASKEFSSEATEDDDDDISCDELD</sequence>
<dbReference type="SUPFAM" id="SSF56112">
    <property type="entry name" value="Protein kinase-like (PK-like)"/>
    <property type="match status" value="1"/>
</dbReference>
<dbReference type="SMART" id="SM00179">
    <property type="entry name" value="EGF_CA"/>
    <property type="match status" value="1"/>
</dbReference>
<keyword evidence="3" id="KW-0808">Transferase</keyword>
<evidence type="ECO:0000256" key="12">
    <source>
        <dbReference type="ARBA" id="ARBA00023180"/>
    </source>
</evidence>
<dbReference type="InterPro" id="IPR008271">
    <property type="entry name" value="Ser/Thr_kinase_AS"/>
</dbReference>
<keyword evidence="8 13" id="KW-0067">ATP-binding</keyword>
<reference evidence="17 18" key="2">
    <citation type="submission" date="2024-10" db="EMBL/GenBank/DDBJ databases">
        <authorList>
            <person name="Ryan C."/>
        </authorList>
    </citation>
    <scope>NUCLEOTIDE SEQUENCE [LARGE SCALE GENOMIC DNA]</scope>
</reference>
<evidence type="ECO:0000313" key="18">
    <source>
        <dbReference type="Proteomes" id="UP001497457"/>
    </source>
</evidence>
<keyword evidence="11" id="KW-1015">Disulfide bond</keyword>
<keyword evidence="10 15" id="KW-0472">Membrane</keyword>
<evidence type="ECO:0000256" key="7">
    <source>
        <dbReference type="ARBA" id="ARBA00022777"/>
    </source>
</evidence>
<dbReference type="InterPro" id="IPR045274">
    <property type="entry name" value="WAK-like"/>
</dbReference>
<evidence type="ECO:0000256" key="5">
    <source>
        <dbReference type="ARBA" id="ARBA00022729"/>
    </source>
</evidence>
<evidence type="ECO:0000256" key="14">
    <source>
        <dbReference type="SAM" id="MobiDB-lite"/>
    </source>
</evidence>
<dbReference type="PANTHER" id="PTHR27005:SF215">
    <property type="entry name" value="OS09G0562600 PROTEIN"/>
    <property type="match status" value="1"/>
</dbReference>
<keyword evidence="5" id="KW-0732">Signal</keyword>
<evidence type="ECO:0000256" key="2">
    <source>
        <dbReference type="ARBA" id="ARBA00022527"/>
    </source>
</evidence>
<dbReference type="Gene3D" id="3.30.200.20">
    <property type="entry name" value="Phosphorylase Kinase, domain 1"/>
    <property type="match status" value="1"/>
</dbReference>
<evidence type="ECO:0000256" key="1">
    <source>
        <dbReference type="ARBA" id="ARBA00004479"/>
    </source>
</evidence>
<dbReference type="Pfam" id="PF00069">
    <property type="entry name" value="Pkinase"/>
    <property type="match status" value="1"/>
</dbReference>
<dbReference type="SMART" id="SM00220">
    <property type="entry name" value="S_TKc"/>
    <property type="match status" value="1"/>
</dbReference>
<dbReference type="InterPro" id="IPR000719">
    <property type="entry name" value="Prot_kinase_dom"/>
</dbReference>
<dbReference type="InterPro" id="IPR001245">
    <property type="entry name" value="Ser-Thr/Tyr_kinase_cat_dom"/>
</dbReference>
<dbReference type="PROSITE" id="PS00107">
    <property type="entry name" value="PROTEIN_KINASE_ATP"/>
    <property type="match status" value="1"/>
</dbReference>
<dbReference type="CDD" id="cd00053">
    <property type="entry name" value="EGF"/>
    <property type="match status" value="1"/>
</dbReference>
<reference evidence="18" key="1">
    <citation type="submission" date="2024-06" db="EMBL/GenBank/DDBJ databases">
        <authorList>
            <person name="Ryan C."/>
        </authorList>
    </citation>
    <scope>NUCLEOTIDE SEQUENCE [LARGE SCALE GENOMIC DNA]</scope>
</reference>
<keyword evidence="7" id="KW-0418">Kinase</keyword>
<evidence type="ECO:0000256" key="4">
    <source>
        <dbReference type="ARBA" id="ARBA00022692"/>
    </source>
</evidence>
<name>A0ABC9AQ04_9POAL</name>
<dbReference type="GO" id="GO:0004674">
    <property type="term" value="F:protein serine/threonine kinase activity"/>
    <property type="evidence" value="ECO:0007669"/>
    <property type="project" value="UniProtKB-KW"/>
</dbReference>
<dbReference type="InterPro" id="IPR017441">
    <property type="entry name" value="Protein_kinase_ATP_BS"/>
</dbReference>
<dbReference type="SUPFAM" id="SSF57196">
    <property type="entry name" value="EGF/Laminin"/>
    <property type="match status" value="1"/>
</dbReference>
<keyword evidence="2" id="KW-0723">Serine/threonine-protein kinase</keyword>
<dbReference type="FunFam" id="1.10.510.10:FF:000084">
    <property type="entry name" value="Wall-associated receptor kinase 2"/>
    <property type="match status" value="1"/>
</dbReference>
<dbReference type="GO" id="GO:0005524">
    <property type="term" value="F:ATP binding"/>
    <property type="evidence" value="ECO:0007669"/>
    <property type="project" value="UniProtKB-UniRule"/>
</dbReference>
<accession>A0ABC9AQ04</accession>
<dbReference type="Gene3D" id="2.10.25.10">
    <property type="entry name" value="Laminin"/>
    <property type="match status" value="1"/>
</dbReference>
<evidence type="ECO:0000256" key="11">
    <source>
        <dbReference type="ARBA" id="ARBA00023157"/>
    </source>
</evidence>
<dbReference type="Pfam" id="PF07714">
    <property type="entry name" value="PK_Tyr_Ser-Thr"/>
    <property type="match status" value="1"/>
</dbReference>
<keyword evidence="9 15" id="KW-1133">Transmembrane helix</keyword>
<feature type="compositionally biased region" description="Acidic residues" evidence="14">
    <location>
        <begin position="739"/>
        <end position="753"/>
    </location>
</feature>
<evidence type="ECO:0000256" key="10">
    <source>
        <dbReference type="ARBA" id="ARBA00023136"/>
    </source>
</evidence>
<evidence type="ECO:0000313" key="17">
    <source>
        <dbReference type="EMBL" id="CAL4980852.1"/>
    </source>
</evidence>
<dbReference type="FunFam" id="3.30.200.20:FF:000043">
    <property type="entry name" value="Wall-associated receptor kinase 2"/>
    <property type="match status" value="1"/>
</dbReference>
<dbReference type="EMBL" id="OZ075131">
    <property type="protein sequence ID" value="CAL4980852.1"/>
    <property type="molecule type" value="Genomic_DNA"/>
</dbReference>
<feature type="domain" description="Protein kinase" evidence="16">
    <location>
        <begin position="484"/>
        <end position="726"/>
    </location>
</feature>
<keyword evidence="12" id="KW-0325">Glycoprotein</keyword>
<evidence type="ECO:0000256" key="13">
    <source>
        <dbReference type="PROSITE-ProRule" id="PRU10141"/>
    </source>
</evidence>
<gene>
    <name evidence="17" type="ORF">URODEC1_LOCUS55863</name>
</gene>